<feature type="chain" id="PRO_5046151770" evidence="1">
    <location>
        <begin position="29"/>
        <end position="81"/>
    </location>
</feature>
<evidence type="ECO:0000313" key="2">
    <source>
        <dbReference type="EMBL" id="MCD7456880.1"/>
    </source>
</evidence>
<feature type="non-terminal residue" evidence="2">
    <location>
        <position position="1"/>
    </location>
</feature>
<reference evidence="2 3" key="1">
    <citation type="journal article" date="2021" name="BMC Genomics">
        <title>Datura genome reveals duplications of psychoactive alkaloid biosynthetic genes and high mutation rate following tissue culture.</title>
        <authorList>
            <person name="Rajewski A."/>
            <person name="Carter-House D."/>
            <person name="Stajich J."/>
            <person name="Litt A."/>
        </authorList>
    </citation>
    <scope>NUCLEOTIDE SEQUENCE [LARGE SCALE GENOMIC DNA]</scope>
    <source>
        <strain evidence="2">AR-01</strain>
    </source>
</reference>
<sequence>RQCCCRIAPGNALNCCCFAWLVAPSVVSRHVAGFAEVLAPRAASHAGVADFIFLPQSRILDGGSVGQMVEPCSWRATPHRS</sequence>
<feature type="signal peptide" evidence="1">
    <location>
        <begin position="1"/>
        <end position="28"/>
    </location>
</feature>
<name>A0ABS8SDJ1_DATST</name>
<evidence type="ECO:0000313" key="3">
    <source>
        <dbReference type="Proteomes" id="UP000823775"/>
    </source>
</evidence>
<evidence type="ECO:0000256" key="1">
    <source>
        <dbReference type="SAM" id="SignalP"/>
    </source>
</evidence>
<dbReference type="Proteomes" id="UP000823775">
    <property type="component" value="Unassembled WGS sequence"/>
</dbReference>
<protein>
    <submittedName>
        <fullName evidence="2">Uncharacterized protein</fullName>
    </submittedName>
</protein>
<dbReference type="EMBL" id="JACEIK010000428">
    <property type="protein sequence ID" value="MCD7456880.1"/>
    <property type="molecule type" value="Genomic_DNA"/>
</dbReference>
<gene>
    <name evidence="2" type="ORF">HAX54_033448</name>
</gene>
<keyword evidence="1" id="KW-0732">Signal</keyword>
<keyword evidence="3" id="KW-1185">Reference proteome</keyword>
<comment type="caution">
    <text evidence="2">The sequence shown here is derived from an EMBL/GenBank/DDBJ whole genome shotgun (WGS) entry which is preliminary data.</text>
</comment>
<accession>A0ABS8SDJ1</accession>
<proteinExistence type="predicted"/>
<organism evidence="2 3">
    <name type="scientific">Datura stramonium</name>
    <name type="common">Jimsonweed</name>
    <name type="synonym">Common thornapple</name>
    <dbReference type="NCBI Taxonomy" id="4076"/>
    <lineage>
        <taxon>Eukaryota</taxon>
        <taxon>Viridiplantae</taxon>
        <taxon>Streptophyta</taxon>
        <taxon>Embryophyta</taxon>
        <taxon>Tracheophyta</taxon>
        <taxon>Spermatophyta</taxon>
        <taxon>Magnoliopsida</taxon>
        <taxon>eudicotyledons</taxon>
        <taxon>Gunneridae</taxon>
        <taxon>Pentapetalae</taxon>
        <taxon>asterids</taxon>
        <taxon>lamiids</taxon>
        <taxon>Solanales</taxon>
        <taxon>Solanaceae</taxon>
        <taxon>Solanoideae</taxon>
        <taxon>Datureae</taxon>
        <taxon>Datura</taxon>
    </lineage>
</organism>